<keyword evidence="2" id="KW-0964">Secreted</keyword>
<keyword evidence="6" id="KW-1185">Reference proteome</keyword>
<dbReference type="PROSITE" id="PS51461">
    <property type="entry name" value="NC1_FIB"/>
    <property type="match status" value="1"/>
</dbReference>
<dbReference type="Gene3D" id="2.60.120.1000">
    <property type="match status" value="1"/>
</dbReference>
<dbReference type="InterPro" id="IPR000885">
    <property type="entry name" value="Fib_collagen_C"/>
</dbReference>
<dbReference type="AlphaFoldDB" id="A0A4W5L2W3"/>
<keyword evidence="3" id="KW-0176">Collagen</keyword>
<evidence type="ECO:0000259" key="4">
    <source>
        <dbReference type="PROSITE" id="PS51461"/>
    </source>
</evidence>
<dbReference type="GeneTree" id="ENSGT00940000162394"/>
<dbReference type="Proteomes" id="UP000314982">
    <property type="component" value="Unassembled WGS sequence"/>
</dbReference>
<dbReference type="GO" id="GO:0005581">
    <property type="term" value="C:collagen trimer"/>
    <property type="evidence" value="ECO:0007669"/>
    <property type="project" value="UniProtKB-KW"/>
</dbReference>
<name>A0A4W5L2W3_9TELE</name>
<sequence>MCLLQVKLSSWKGEKPGSWYSQFRKGKQFSYSGSDGSPVHVVQLVFLKLLSASSRQTFTYHCQNSAAWIHTATFSHQHALRFRGSSGEELTHQDTHYITALHDGCQVTHTDTTSQHYTTAAR</sequence>
<reference evidence="6" key="1">
    <citation type="submission" date="2018-06" db="EMBL/GenBank/DDBJ databases">
        <title>Genome assembly of Danube salmon.</title>
        <authorList>
            <person name="Macqueen D.J."/>
            <person name="Gundappa M.K."/>
        </authorList>
    </citation>
    <scope>NUCLEOTIDE SEQUENCE [LARGE SCALE GENOMIC DNA]</scope>
</reference>
<dbReference type="GO" id="GO:0005201">
    <property type="term" value="F:extracellular matrix structural constituent"/>
    <property type="evidence" value="ECO:0007669"/>
    <property type="project" value="InterPro"/>
</dbReference>
<dbReference type="STRING" id="62062.ENSHHUP00000019201"/>
<evidence type="ECO:0000256" key="3">
    <source>
        <dbReference type="ARBA" id="ARBA00023119"/>
    </source>
</evidence>
<reference evidence="5" key="2">
    <citation type="submission" date="2025-08" db="UniProtKB">
        <authorList>
            <consortium name="Ensembl"/>
        </authorList>
    </citation>
    <scope>IDENTIFICATION</scope>
</reference>
<dbReference type="Ensembl" id="ENSHHUT00000019902.1">
    <property type="protein sequence ID" value="ENSHHUP00000019201.1"/>
    <property type="gene ID" value="ENSHHUG00000011997.1"/>
</dbReference>
<reference evidence="5" key="3">
    <citation type="submission" date="2025-09" db="UniProtKB">
        <authorList>
            <consortium name="Ensembl"/>
        </authorList>
    </citation>
    <scope>IDENTIFICATION</scope>
</reference>
<feature type="domain" description="Fibrillar collagen NC1" evidence="4">
    <location>
        <begin position="1"/>
        <end position="122"/>
    </location>
</feature>
<proteinExistence type="predicted"/>
<protein>
    <recommendedName>
        <fullName evidence="4">Fibrillar collagen NC1 domain-containing protein</fullName>
    </recommendedName>
</protein>
<dbReference type="SMART" id="SM00038">
    <property type="entry name" value="COLFI"/>
    <property type="match status" value="1"/>
</dbReference>
<evidence type="ECO:0000313" key="6">
    <source>
        <dbReference type="Proteomes" id="UP000314982"/>
    </source>
</evidence>
<accession>A0A4W5L2W3</accession>
<evidence type="ECO:0000313" key="5">
    <source>
        <dbReference type="Ensembl" id="ENSHHUP00000019201.1"/>
    </source>
</evidence>
<comment type="subcellular location">
    <subcellularLocation>
        <location evidence="1">Secreted</location>
    </subcellularLocation>
</comment>
<dbReference type="Pfam" id="PF01410">
    <property type="entry name" value="COLFI"/>
    <property type="match status" value="1"/>
</dbReference>
<dbReference type="GO" id="GO:0005576">
    <property type="term" value="C:extracellular region"/>
    <property type="evidence" value="ECO:0007669"/>
    <property type="project" value="UniProtKB-SubCell"/>
</dbReference>
<evidence type="ECO:0000256" key="2">
    <source>
        <dbReference type="ARBA" id="ARBA00022525"/>
    </source>
</evidence>
<evidence type="ECO:0000256" key="1">
    <source>
        <dbReference type="ARBA" id="ARBA00004613"/>
    </source>
</evidence>
<organism evidence="5 6">
    <name type="scientific">Hucho hucho</name>
    <name type="common">huchen</name>
    <dbReference type="NCBI Taxonomy" id="62062"/>
    <lineage>
        <taxon>Eukaryota</taxon>
        <taxon>Metazoa</taxon>
        <taxon>Chordata</taxon>
        <taxon>Craniata</taxon>
        <taxon>Vertebrata</taxon>
        <taxon>Euteleostomi</taxon>
        <taxon>Actinopterygii</taxon>
        <taxon>Neopterygii</taxon>
        <taxon>Teleostei</taxon>
        <taxon>Protacanthopterygii</taxon>
        <taxon>Salmoniformes</taxon>
        <taxon>Salmonidae</taxon>
        <taxon>Salmoninae</taxon>
        <taxon>Hucho</taxon>
    </lineage>
</organism>